<dbReference type="GO" id="GO:0005634">
    <property type="term" value="C:nucleus"/>
    <property type="evidence" value="ECO:0007669"/>
    <property type="project" value="UniProtKB-SubCell"/>
</dbReference>
<dbReference type="OrthoDB" id="5402974at2759"/>
<dbReference type="InterPro" id="IPR001766">
    <property type="entry name" value="Fork_head_dom"/>
</dbReference>
<feature type="compositionally biased region" description="Polar residues" evidence="11">
    <location>
        <begin position="177"/>
        <end position="187"/>
    </location>
</feature>
<dbReference type="InterPro" id="IPR036390">
    <property type="entry name" value="WH_DNA-bd_sf"/>
</dbReference>
<dbReference type="Pfam" id="PF00250">
    <property type="entry name" value="Forkhead"/>
    <property type="match status" value="1"/>
</dbReference>
<keyword evidence="6 10" id="KW-0238">DNA-binding</keyword>
<dbReference type="PROSITE" id="PS00657">
    <property type="entry name" value="FORK_HEAD_1"/>
    <property type="match status" value="1"/>
</dbReference>
<dbReference type="SMART" id="SM00339">
    <property type="entry name" value="FH"/>
    <property type="match status" value="1"/>
</dbReference>
<dbReference type="InterPro" id="IPR018122">
    <property type="entry name" value="TF_fork_head_CS_1"/>
</dbReference>
<dbReference type="AlphaFoldDB" id="A0A823A2F1"/>
<evidence type="ECO:0000256" key="5">
    <source>
        <dbReference type="ARBA" id="ARBA00023015"/>
    </source>
</evidence>
<evidence type="ECO:0000259" key="12">
    <source>
        <dbReference type="PROSITE" id="PS50039"/>
    </source>
</evidence>
<dbReference type="InterPro" id="IPR036388">
    <property type="entry name" value="WH-like_DNA-bd_sf"/>
</dbReference>
<keyword evidence="7" id="KW-0804">Transcription</keyword>
<dbReference type="FunFam" id="1.10.10.10:FF:000016">
    <property type="entry name" value="Forkhead box protein I1"/>
    <property type="match status" value="1"/>
</dbReference>
<dbReference type="PANTHER" id="PTHR11829">
    <property type="entry name" value="FORKHEAD BOX PROTEIN"/>
    <property type="match status" value="1"/>
</dbReference>
<keyword evidence="3" id="KW-0221">Differentiation</keyword>
<feature type="domain" description="Fork-head" evidence="12">
    <location>
        <begin position="64"/>
        <end position="158"/>
    </location>
</feature>
<dbReference type="PROSITE" id="PS00658">
    <property type="entry name" value="FORK_HEAD_2"/>
    <property type="match status" value="1"/>
</dbReference>
<dbReference type="InterPro" id="IPR050211">
    <property type="entry name" value="FOX_domain-containing"/>
</dbReference>
<feature type="region of interest" description="Disordered" evidence="11">
    <location>
        <begin position="155"/>
        <end position="191"/>
    </location>
</feature>
<evidence type="ECO:0000256" key="11">
    <source>
        <dbReference type="SAM" id="MobiDB-lite"/>
    </source>
</evidence>
<evidence type="ECO:0000256" key="7">
    <source>
        <dbReference type="ARBA" id="ARBA00023163"/>
    </source>
</evidence>
<evidence type="ECO:0000256" key="3">
    <source>
        <dbReference type="ARBA" id="ARBA00022782"/>
    </source>
</evidence>
<dbReference type="PANTHER" id="PTHR11829:SF411">
    <property type="entry name" value="FORKHEAD BOX PROTEIN L2"/>
    <property type="match status" value="1"/>
</dbReference>
<evidence type="ECO:0000256" key="2">
    <source>
        <dbReference type="ARBA" id="ARBA00022499"/>
    </source>
</evidence>
<dbReference type="GO" id="GO:0009653">
    <property type="term" value="P:anatomical structure morphogenesis"/>
    <property type="evidence" value="ECO:0007669"/>
    <property type="project" value="TreeGrafter"/>
</dbReference>
<dbReference type="GO" id="GO:0030154">
    <property type="term" value="P:cell differentiation"/>
    <property type="evidence" value="ECO:0007669"/>
    <property type="project" value="UniProtKB-KW"/>
</dbReference>
<evidence type="ECO:0000256" key="6">
    <source>
        <dbReference type="ARBA" id="ARBA00023125"/>
    </source>
</evidence>
<keyword evidence="5" id="KW-0805">Transcription regulation</keyword>
<evidence type="ECO:0000256" key="9">
    <source>
        <dbReference type="ARBA" id="ARBA00034872"/>
    </source>
</evidence>
<reference evidence="13" key="1">
    <citation type="journal article" name="Sci. Rep.">
        <title>Analysis of Fox genes in Schmidtea mediterranea reveals new families and a conserved role of Smed-foxO in controlling cell death.</title>
        <authorList>
            <person name="Pascual-Carreras E."/>
            <person name="Herrera-Ubeda C."/>
            <person name="Rossello M."/>
            <person name="Coronel-Cordoba P."/>
            <person name="Garcia-Fernandez J."/>
            <person name="Salo E."/>
            <person name="Adell T."/>
        </authorList>
    </citation>
    <scope>NUCLEOTIDE SEQUENCE</scope>
</reference>
<dbReference type="Gene3D" id="1.10.10.10">
    <property type="entry name" value="Winged helix-like DNA-binding domain superfamily/Winged helix DNA-binding domain"/>
    <property type="match status" value="1"/>
</dbReference>
<dbReference type="PROSITE" id="PS50039">
    <property type="entry name" value="FORK_HEAD_3"/>
    <property type="match status" value="1"/>
</dbReference>
<organism evidence="13">
    <name type="scientific">Schmidtea mediterranea</name>
    <name type="common">Freshwater planarian flatworm</name>
    <dbReference type="NCBI Taxonomy" id="79327"/>
    <lineage>
        <taxon>Eukaryota</taxon>
        <taxon>Metazoa</taxon>
        <taxon>Spiralia</taxon>
        <taxon>Lophotrochozoa</taxon>
        <taxon>Platyhelminthes</taxon>
        <taxon>Rhabditophora</taxon>
        <taxon>Seriata</taxon>
        <taxon>Tricladida</taxon>
        <taxon>Continenticola</taxon>
        <taxon>Geoplanoidea</taxon>
        <taxon>Dugesiidae</taxon>
        <taxon>Schmidtea</taxon>
    </lineage>
</organism>
<dbReference type="EMBL" id="BK013023">
    <property type="protein sequence ID" value="DAD52851.1"/>
    <property type="molecule type" value="mRNA"/>
</dbReference>
<evidence type="ECO:0000256" key="8">
    <source>
        <dbReference type="ARBA" id="ARBA00023242"/>
    </source>
</evidence>
<keyword evidence="8 10" id="KW-0539">Nucleus</keyword>
<dbReference type="GO" id="GO:0000981">
    <property type="term" value="F:DNA-binding transcription factor activity, RNA polymerase II-specific"/>
    <property type="evidence" value="ECO:0007669"/>
    <property type="project" value="TreeGrafter"/>
</dbReference>
<evidence type="ECO:0000313" key="13">
    <source>
        <dbReference type="EMBL" id="DAD52851.1"/>
    </source>
</evidence>
<gene>
    <name evidence="13" type="primary">foxL1</name>
</gene>
<evidence type="ECO:0000256" key="10">
    <source>
        <dbReference type="PROSITE-ProRule" id="PRU00089"/>
    </source>
</evidence>
<name>A0A823A2F1_SCHMD</name>
<comment type="subcellular location">
    <subcellularLocation>
        <location evidence="1 10">Nucleus</location>
    </subcellularLocation>
</comment>
<sequence>MENFARCINNQLEDNSNSCSIGSPSTSSKMMMELMNLMPPRFLGLNFGLLNPFPWNPTMMHLEKPPYSYIALIAMAIRNTPDKKITLSGIYKFITDNFPFYHRNKQGWQNSIRHNLSLNDCFIKIARDKNNPGKGNYWTLNENFEEMFDHGNFRRRRRKTKSLTNKQDCQDSESHQTRSCSSVNSDSIEMRNKTQESTPNFFIDQLLKSQSLNPSVIVKQSTVEPKSEFSLNLKNSFNNCSNMWPIWQRDLILSKSYNNLLLNSDNPLSNNSQSLLFKKPSH</sequence>
<keyword evidence="2" id="KW-1017">Isopeptide bond</keyword>
<protein>
    <recommendedName>
        <fullName evidence="9">Forkhead box protein L2</fullName>
    </recommendedName>
</protein>
<dbReference type="SUPFAM" id="SSF46785">
    <property type="entry name" value="Winged helix' DNA-binding domain"/>
    <property type="match status" value="1"/>
</dbReference>
<proteinExistence type="evidence at transcript level"/>
<accession>A0A823A2F1</accession>
<evidence type="ECO:0000256" key="4">
    <source>
        <dbReference type="ARBA" id="ARBA00022843"/>
    </source>
</evidence>
<dbReference type="GO" id="GO:0000978">
    <property type="term" value="F:RNA polymerase II cis-regulatory region sequence-specific DNA binding"/>
    <property type="evidence" value="ECO:0007669"/>
    <property type="project" value="TreeGrafter"/>
</dbReference>
<keyword evidence="4" id="KW-0832">Ubl conjugation</keyword>
<evidence type="ECO:0000256" key="1">
    <source>
        <dbReference type="ARBA" id="ARBA00004123"/>
    </source>
</evidence>
<dbReference type="PRINTS" id="PR00053">
    <property type="entry name" value="FORKHEAD"/>
</dbReference>
<feature type="DNA-binding region" description="Fork-head" evidence="10">
    <location>
        <begin position="64"/>
        <end position="158"/>
    </location>
</feature>
<dbReference type="InterPro" id="IPR030456">
    <property type="entry name" value="TF_fork_head_CS_2"/>
</dbReference>